<dbReference type="EMBL" id="WTVA01000001">
    <property type="protein sequence ID" value="MZR21224.1"/>
    <property type="molecule type" value="Genomic_DNA"/>
</dbReference>
<accession>A0A845MDT9</accession>
<dbReference type="Pfam" id="PF01288">
    <property type="entry name" value="HPPK"/>
    <property type="match status" value="1"/>
</dbReference>
<evidence type="ECO:0000256" key="4">
    <source>
        <dbReference type="ARBA" id="ARBA00016218"/>
    </source>
</evidence>
<evidence type="ECO:0000256" key="9">
    <source>
        <dbReference type="ARBA" id="ARBA00022909"/>
    </source>
</evidence>
<evidence type="ECO:0000256" key="6">
    <source>
        <dbReference type="ARBA" id="ARBA00022741"/>
    </source>
</evidence>
<keyword evidence="6" id="KW-0547">Nucleotide-binding</keyword>
<dbReference type="GO" id="GO:0046654">
    <property type="term" value="P:tetrahydrofolate biosynthetic process"/>
    <property type="evidence" value="ECO:0007669"/>
    <property type="project" value="UniProtKB-UniPathway"/>
</dbReference>
<comment type="caution">
    <text evidence="14">The sequence shown here is derived from an EMBL/GenBank/DDBJ whole genome shotgun (WGS) entry which is preliminary data.</text>
</comment>
<dbReference type="SUPFAM" id="SSF55083">
    <property type="entry name" value="6-hydroxymethyl-7,8-dihydropterin pyrophosphokinase, HPPK"/>
    <property type="match status" value="1"/>
</dbReference>
<sequence>MILIGLGANMPHPDHGEPVKTLAAAVRRLASSVNLVGQSSWYRTAPVPLSDQPWFANAVVHIETELPAPDLLNLLHDIEAEFGRVRREKWAARLIDLDLLAYHDQVTENTDQISGPVVPHPLLETRAFVLAPIAEIAPDWRHPVSGKTAPELLKELPDGQVFDIIRAGDVPT</sequence>
<dbReference type="PANTHER" id="PTHR43071:SF1">
    <property type="entry name" value="2-AMINO-4-HYDROXY-6-HYDROXYMETHYLDIHYDROPTERIDINE PYROPHOSPHOKINASE"/>
    <property type="match status" value="1"/>
</dbReference>
<evidence type="ECO:0000256" key="10">
    <source>
        <dbReference type="ARBA" id="ARBA00029409"/>
    </source>
</evidence>
<organism evidence="14 15">
    <name type="scientific">Sneathiella chungangensis</name>
    <dbReference type="NCBI Taxonomy" id="1418234"/>
    <lineage>
        <taxon>Bacteria</taxon>
        <taxon>Pseudomonadati</taxon>
        <taxon>Pseudomonadota</taxon>
        <taxon>Alphaproteobacteria</taxon>
        <taxon>Sneathiellales</taxon>
        <taxon>Sneathiellaceae</taxon>
        <taxon>Sneathiella</taxon>
    </lineage>
</organism>
<evidence type="ECO:0000313" key="14">
    <source>
        <dbReference type="EMBL" id="MZR21224.1"/>
    </source>
</evidence>
<name>A0A845MDT9_9PROT</name>
<evidence type="ECO:0000256" key="1">
    <source>
        <dbReference type="ARBA" id="ARBA00005051"/>
    </source>
</evidence>
<comment type="similarity">
    <text evidence="2">Belongs to the HPPK family.</text>
</comment>
<evidence type="ECO:0000256" key="12">
    <source>
        <dbReference type="ARBA" id="ARBA00033413"/>
    </source>
</evidence>
<keyword evidence="15" id="KW-1185">Reference proteome</keyword>
<proteinExistence type="inferred from homology"/>
<dbReference type="GO" id="GO:0005524">
    <property type="term" value="F:ATP binding"/>
    <property type="evidence" value="ECO:0007669"/>
    <property type="project" value="UniProtKB-KW"/>
</dbReference>
<comment type="function">
    <text evidence="10">Catalyzes the transfer of pyrophosphate from adenosine triphosphate (ATP) to 6-hydroxymethyl-7,8-dihydropterin, an enzymatic step in folate biosynthesis pathway.</text>
</comment>
<dbReference type="OrthoDB" id="9808041at2"/>
<keyword evidence="7 14" id="KW-0418">Kinase</keyword>
<evidence type="ECO:0000256" key="2">
    <source>
        <dbReference type="ARBA" id="ARBA00005810"/>
    </source>
</evidence>
<dbReference type="GO" id="GO:0046656">
    <property type="term" value="P:folic acid biosynthetic process"/>
    <property type="evidence" value="ECO:0007669"/>
    <property type="project" value="UniProtKB-KW"/>
</dbReference>
<dbReference type="RefSeq" id="WP_161337630.1">
    <property type="nucleotide sequence ID" value="NZ_JBHSDG010000002.1"/>
</dbReference>
<keyword evidence="8" id="KW-0067">ATP-binding</keyword>
<dbReference type="InterPro" id="IPR000550">
    <property type="entry name" value="Hppk"/>
</dbReference>
<dbReference type="AlphaFoldDB" id="A0A845MDT9"/>
<gene>
    <name evidence="14" type="primary">folK</name>
    <name evidence="14" type="ORF">GQF03_02660</name>
</gene>
<dbReference type="PROSITE" id="PS00794">
    <property type="entry name" value="HPPK"/>
    <property type="match status" value="1"/>
</dbReference>
<dbReference type="EC" id="2.7.6.3" evidence="3"/>
<dbReference type="CDD" id="cd00483">
    <property type="entry name" value="HPPK"/>
    <property type="match status" value="1"/>
</dbReference>
<keyword evidence="5 14" id="KW-0808">Transferase</keyword>
<evidence type="ECO:0000256" key="7">
    <source>
        <dbReference type="ARBA" id="ARBA00022777"/>
    </source>
</evidence>
<dbReference type="UniPathway" id="UPA00077">
    <property type="reaction ID" value="UER00155"/>
</dbReference>
<evidence type="ECO:0000256" key="8">
    <source>
        <dbReference type="ARBA" id="ARBA00022840"/>
    </source>
</evidence>
<evidence type="ECO:0000259" key="13">
    <source>
        <dbReference type="PROSITE" id="PS00794"/>
    </source>
</evidence>
<dbReference type="Gene3D" id="3.30.70.560">
    <property type="entry name" value="7,8-Dihydro-6-hydroxymethylpterin-pyrophosphokinase HPPK"/>
    <property type="match status" value="1"/>
</dbReference>
<dbReference type="GO" id="GO:0016301">
    <property type="term" value="F:kinase activity"/>
    <property type="evidence" value="ECO:0007669"/>
    <property type="project" value="UniProtKB-KW"/>
</dbReference>
<comment type="pathway">
    <text evidence="1">Cofactor biosynthesis; tetrahydrofolate biosynthesis; 2-amino-4-hydroxy-6-hydroxymethyl-7,8-dihydropteridine diphosphate from 7,8-dihydroneopterin triphosphate: step 4/4.</text>
</comment>
<evidence type="ECO:0000313" key="15">
    <source>
        <dbReference type="Proteomes" id="UP000445696"/>
    </source>
</evidence>
<evidence type="ECO:0000256" key="3">
    <source>
        <dbReference type="ARBA" id="ARBA00013253"/>
    </source>
</evidence>
<protein>
    <recommendedName>
        <fullName evidence="4">2-amino-4-hydroxy-6-hydroxymethyldihydropteridine pyrophosphokinase</fullName>
        <ecNumber evidence="3">2.7.6.3</ecNumber>
    </recommendedName>
    <alternativeName>
        <fullName evidence="11">6-hydroxymethyl-7,8-dihydropterin pyrophosphokinase</fullName>
    </alternativeName>
    <alternativeName>
        <fullName evidence="12">7,8-dihydro-6-hydroxymethylpterin-pyrophosphokinase</fullName>
    </alternativeName>
</protein>
<dbReference type="GO" id="GO:0003848">
    <property type="term" value="F:2-amino-4-hydroxy-6-hydroxymethyldihydropteridine diphosphokinase activity"/>
    <property type="evidence" value="ECO:0007669"/>
    <property type="project" value="UniProtKB-EC"/>
</dbReference>
<dbReference type="NCBIfam" id="TIGR01498">
    <property type="entry name" value="folK"/>
    <property type="match status" value="1"/>
</dbReference>
<evidence type="ECO:0000256" key="5">
    <source>
        <dbReference type="ARBA" id="ARBA00022679"/>
    </source>
</evidence>
<keyword evidence="9" id="KW-0289">Folate biosynthesis</keyword>
<reference evidence="14 15" key="1">
    <citation type="journal article" date="2014" name="Int. J. Syst. Evol. Microbiol.">
        <title>Sneathiella chungangensis sp. nov., isolated from a marine sand, and emended description of the genus Sneathiella.</title>
        <authorList>
            <person name="Siamphan C."/>
            <person name="Kim H."/>
            <person name="Lee J.S."/>
            <person name="Kim W."/>
        </authorList>
    </citation>
    <scope>NUCLEOTIDE SEQUENCE [LARGE SCALE GENOMIC DNA]</scope>
    <source>
        <strain evidence="14 15">KCTC 32476</strain>
    </source>
</reference>
<feature type="domain" description="7,8-dihydro-6-hydroxymethylpterin-pyrophosphokinase" evidence="13">
    <location>
        <begin position="89"/>
        <end position="100"/>
    </location>
</feature>
<dbReference type="Proteomes" id="UP000445696">
    <property type="component" value="Unassembled WGS sequence"/>
</dbReference>
<dbReference type="InterPro" id="IPR035907">
    <property type="entry name" value="Hppk_sf"/>
</dbReference>
<evidence type="ECO:0000256" key="11">
    <source>
        <dbReference type="ARBA" id="ARBA00029766"/>
    </source>
</evidence>
<dbReference type="PANTHER" id="PTHR43071">
    <property type="entry name" value="2-AMINO-4-HYDROXY-6-HYDROXYMETHYLDIHYDROPTERIDINE PYROPHOSPHOKINASE"/>
    <property type="match status" value="1"/>
</dbReference>